<dbReference type="Pfam" id="PF00990">
    <property type="entry name" value="GGDEF"/>
    <property type="match status" value="1"/>
</dbReference>
<feature type="transmembrane region" description="Helical" evidence="1">
    <location>
        <begin position="64"/>
        <end position="82"/>
    </location>
</feature>
<dbReference type="PROSITE" id="PS50883">
    <property type="entry name" value="EAL"/>
    <property type="match status" value="1"/>
</dbReference>
<keyword evidence="5" id="KW-1185">Reference proteome</keyword>
<dbReference type="InterPro" id="IPR035919">
    <property type="entry name" value="EAL_sf"/>
</dbReference>
<dbReference type="InterPro" id="IPR052155">
    <property type="entry name" value="Biofilm_reg_signaling"/>
</dbReference>
<sequence length="611" mass="66324">MLLLTLSVNALALAYTHHGIAPDWLTLPPIFVMLAIALMRAVVWMRTLRRPVEGEAAFRRLRGTNLSAAVFGTGFSIWAVLLTRYGDVATQMQVLFFLTITMLICLTCLLHLSSAAATVGVVAVPVTLYFVSSGEVLLIVVALNFAGVISVMIFLQMMGYRDFVRLTSLIAENRDLAHTDPLTGLPNRRSFFSKLEQTIAEAGPAGTSFAVGLIDLDGFKPVNDSFGHGAGDEVLIEVGERLDAIMSGIGWVARLGGDEFGVVVEGEHDLDVIGRRICASLRQPYALREVTAQIGASVGFARFPCAAATAAMLVERADHALYHAKDCHRGTAICFAPEHEAQLRSHAVIEQALRSADLETEFSLVYQPIVDVAEDRVDAYEALARWTSPTIGTVSPGDFIVVAERSGLILDVTRALLRRALADMATWPAEVRLSFNLSAHDIASSACRADIMEIVRQSGIAPGRIIFELTETGLMRDLVDGRDALTELKALGVGLALDDFGTGYSSLSYVHKLPITKLKIDRSFVTNICEDTASLNVIRAIIDLCRNLGFDCVVEGVETVEQMLLLRSAGCRFMQGYLLQKPLPRDEIEALGGSRLPVASKPVRQLQPAIA</sequence>
<keyword evidence="1" id="KW-0472">Membrane</keyword>
<accession>A0A512JK91</accession>
<feature type="transmembrane region" description="Helical" evidence="1">
    <location>
        <begin position="136"/>
        <end position="158"/>
    </location>
</feature>
<dbReference type="NCBIfam" id="TIGR00254">
    <property type="entry name" value="GGDEF"/>
    <property type="match status" value="1"/>
</dbReference>
<evidence type="ECO:0000313" key="4">
    <source>
        <dbReference type="EMBL" id="GEP10379.1"/>
    </source>
</evidence>
<evidence type="ECO:0000259" key="2">
    <source>
        <dbReference type="PROSITE" id="PS50883"/>
    </source>
</evidence>
<reference evidence="4 5" key="1">
    <citation type="submission" date="2019-07" db="EMBL/GenBank/DDBJ databases">
        <title>Whole genome shotgun sequence of Methylobacterium gnaphalii NBRC 107716.</title>
        <authorList>
            <person name="Hosoyama A."/>
            <person name="Uohara A."/>
            <person name="Ohji S."/>
            <person name="Ichikawa N."/>
        </authorList>
    </citation>
    <scope>NUCLEOTIDE SEQUENCE [LARGE SCALE GENOMIC DNA]</scope>
    <source>
        <strain evidence="4 5">NBRC 107716</strain>
    </source>
</reference>
<dbReference type="InterPro" id="IPR001633">
    <property type="entry name" value="EAL_dom"/>
</dbReference>
<dbReference type="SUPFAM" id="SSF55073">
    <property type="entry name" value="Nucleotide cyclase"/>
    <property type="match status" value="1"/>
</dbReference>
<protein>
    <submittedName>
        <fullName evidence="4">GGDEF-domain containing protein</fullName>
    </submittedName>
</protein>
<dbReference type="Gene3D" id="3.20.20.450">
    <property type="entry name" value="EAL domain"/>
    <property type="match status" value="1"/>
</dbReference>
<feature type="transmembrane region" description="Helical" evidence="1">
    <location>
        <begin position="94"/>
        <end position="124"/>
    </location>
</feature>
<dbReference type="CDD" id="cd01948">
    <property type="entry name" value="EAL"/>
    <property type="match status" value="1"/>
</dbReference>
<dbReference type="Gene3D" id="3.30.70.270">
    <property type="match status" value="1"/>
</dbReference>
<dbReference type="InterPro" id="IPR000160">
    <property type="entry name" value="GGDEF_dom"/>
</dbReference>
<feature type="domain" description="GGDEF" evidence="3">
    <location>
        <begin position="207"/>
        <end position="337"/>
    </location>
</feature>
<keyword evidence="1" id="KW-1133">Transmembrane helix</keyword>
<dbReference type="SMART" id="SM00267">
    <property type="entry name" value="GGDEF"/>
    <property type="match status" value="1"/>
</dbReference>
<keyword evidence="1" id="KW-0812">Transmembrane</keyword>
<feature type="domain" description="EAL" evidence="2">
    <location>
        <begin position="346"/>
        <end position="596"/>
    </location>
</feature>
<dbReference type="Proteomes" id="UP000321750">
    <property type="component" value="Unassembled WGS sequence"/>
</dbReference>
<dbReference type="InterPro" id="IPR029787">
    <property type="entry name" value="Nucleotide_cyclase"/>
</dbReference>
<comment type="caution">
    <text evidence="4">The sequence shown here is derived from an EMBL/GenBank/DDBJ whole genome shotgun (WGS) entry which is preliminary data.</text>
</comment>
<dbReference type="InterPro" id="IPR043128">
    <property type="entry name" value="Rev_trsase/Diguanyl_cyclase"/>
</dbReference>
<gene>
    <name evidence="4" type="ORF">MGN01_22240</name>
</gene>
<dbReference type="PANTHER" id="PTHR44757">
    <property type="entry name" value="DIGUANYLATE CYCLASE DGCP"/>
    <property type="match status" value="1"/>
</dbReference>
<evidence type="ECO:0000256" key="1">
    <source>
        <dbReference type="SAM" id="Phobius"/>
    </source>
</evidence>
<dbReference type="EMBL" id="BJZV01000011">
    <property type="protein sequence ID" value="GEP10379.1"/>
    <property type="molecule type" value="Genomic_DNA"/>
</dbReference>
<name>A0A512JK91_9HYPH</name>
<dbReference type="SMART" id="SM00052">
    <property type="entry name" value="EAL"/>
    <property type="match status" value="1"/>
</dbReference>
<dbReference type="AlphaFoldDB" id="A0A512JK91"/>
<feature type="transmembrane region" description="Helical" evidence="1">
    <location>
        <begin position="24"/>
        <end position="43"/>
    </location>
</feature>
<evidence type="ECO:0000313" key="5">
    <source>
        <dbReference type="Proteomes" id="UP000321750"/>
    </source>
</evidence>
<organism evidence="4 5">
    <name type="scientific">Methylobacterium gnaphalii</name>
    <dbReference type="NCBI Taxonomy" id="1010610"/>
    <lineage>
        <taxon>Bacteria</taxon>
        <taxon>Pseudomonadati</taxon>
        <taxon>Pseudomonadota</taxon>
        <taxon>Alphaproteobacteria</taxon>
        <taxon>Hyphomicrobiales</taxon>
        <taxon>Methylobacteriaceae</taxon>
        <taxon>Methylobacterium</taxon>
    </lineage>
</organism>
<dbReference type="Pfam" id="PF00563">
    <property type="entry name" value="EAL"/>
    <property type="match status" value="1"/>
</dbReference>
<dbReference type="PANTHER" id="PTHR44757:SF2">
    <property type="entry name" value="BIOFILM ARCHITECTURE MAINTENANCE PROTEIN MBAA"/>
    <property type="match status" value="1"/>
</dbReference>
<dbReference type="CDD" id="cd01949">
    <property type="entry name" value="GGDEF"/>
    <property type="match status" value="1"/>
</dbReference>
<dbReference type="SUPFAM" id="SSF141868">
    <property type="entry name" value="EAL domain-like"/>
    <property type="match status" value="1"/>
</dbReference>
<evidence type="ECO:0000259" key="3">
    <source>
        <dbReference type="PROSITE" id="PS50887"/>
    </source>
</evidence>
<proteinExistence type="predicted"/>
<dbReference type="PROSITE" id="PS50887">
    <property type="entry name" value="GGDEF"/>
    <property type="match status" value="1"/>
</dbReference>